<dbReference type="Gene3D" id="1.10.10.60">
    <property type="entry name" value="Homeodomain-like"/>
    <property type="match status" value="1"/>
</dbReference>
<keyword evidence="2" id="KW-0805">Transcription regulation</keyword>
<dbReference type="GO" id="GO:0003677">
    <property type="term" value="F:DNA binding"/>
    <property type="evidence" value="ECO:0007669"/>
    <property type="project" value="UniProtKB-KW"/>
</dbReference>
<dbReference type="InterPro" id="IPR013324">
    <property type="entry name" value="RNA_pol_sigma_r3/r4-like"/>
</dbReference>
<organism evidence="6 7">
    <name type="scientific">Paenibacillus durus ATCC 35681</name>
    <dbReference type="NCBI Taxonomy" id="1333534"/>
    <lineage>
        <taxon>Bacteria</taxon>
        <taxon>Bacillati</taxon>
        <taxon>Bacillota</taxon>
        <taxon>Bacilli</taxon>
        <taxon>Bacillales</taxon>
        <taxon>Paenibacillaceae</taxon>
        <taxon>Paenibacillus</taxon>
    </lineage>
</organism>
<dbReference type="EMBL" id="CP011114">
    <property type="protein sequence ID" value="AKG33660.1"/>
    <property type="molecule type" value="Genomic_DNA"/>
</dbReference>
<protein>
    <submittedName>
        <fullName evidence="6">Cro/Cl family transcriptional regulator</fullName>
    </submittedName>
</protein>
<dbReference type="GO" id="GO:0030246">
    <property type="term" value="F:carbohydrate binding"/>
    <property type="evidence" value="ECO:0007669"/>
    <property type="project" value="InterPro"/>
</dbReference>
<evidence type="ECO:0000256" key="4">
    <source>
        <dbReference type="ARBA" id="ARBA00023163"/>
    </source>
</evidence>
<evidence type="ECO:0000313" key="6">
    <source>
        <dbReference type="EMBL" id="AKG33660.1"/>
    </source>
</evidence>
<proteinExistence type="inferred from homology"/>
<evidence type="ECO:0000256" key="3">
    <source>
        <dbReference type="ARBA" id="ARBA00023125"/>
    </source>
</evidence>
<feature type="domain" description="Sugar-binding" evidence="5">
    <location>
        <begin position="60"/>
        <end position="313"/>
    </location>
</feature>
<keyword evidence="4" id="KW-0804">Transcription</keyword>
<dbReference type="SUPFAM" id="SSF100950">
    <property type="entry name" value="NagB/RpiA/CoA transferase-like"/>
    <property type="match status" value="1"/>
</dbReference>
<name>A0A0F7CHD7_PAEDU</name>
<dbReference type="Pfam" id="PF13384">
    <property type="entry name" value="HTH_23"/>
    <property type="match status" value="1"/>
</dbReference>
<gene>
    <name evidence="6" type="ORF">VK70_02885</name>
</gene>
<dbReference type="Proteomes" id="UP000034189">
    <property type="component" value="Chromosome"/>
</dbReference>
<sequence>MTILDEDRRLLAQIARMYYLDDMTQSEISKALGIYRTSISRLLKRAREEGVVQIKITEGTGKYEIEERMESVFQLKRVIVVPATPELSEAGRKKAVARAGAELMKNVIVDGDVVGLAWGTTMGSLIGEFTNCEQRSAHFVPLVGGPGPMETKYHVNAIVYSIANDFRGEAYLIDAAAVVERKETRDEIVQAHYFRKISDLWDRLTVAVVGIGAPISNSNMIWTGFYGDKEIADLNRHQAIGDICSRFYDSEGKLIESELTERTIAIPLERLRNTRYTIALAESAEKAPSIIGAIKGKYINTLVTNEETAVEMLRLAAQKKPQAMN</sequence>
<dbReference type="InterPro" id="IPR051054">
    <property type="entry name" value="SorC_transcr_regulators"/>
</dbReference>
<dbReference type="PATRIC" id="fig|1333534.5.peg.624"/>
<keyword evidence="3" id="KW-0238">DNA-binding</keyword>
<evidence type="ECO:0000256" key="1">
    <source>
        <dbReference type="ARBA" id="ARBA00010466"/>
    </source>
</evidence>
<accession>A0A0F7CHD7</accession>
<reference evidence="6 7" key="2">
    <citation type="journal article" date="2016" name="Genome Announc.">
        <title>Genome Sequence of a Gram-Positive Diazotroph, Paenibacillus durus Type Strain ATCC 35681.</title>
        <authorList>
            <person name="Halim M.A."/>
            <person name="Rahman A.Y."/>
            <person name="Sim K.S."/>
            <person name="Yam H.C."/>
            <person name="Rahim A.A."/>
            <person name="Ghazali A.H."/>
            <person name="Najimudin N."/>
        </authorList>
    </citation>
    <scope>NUCLEOTIDE SEQUENCE [LARGE SCALE GENOMIC DNA]</scope>
    <source>
        <strain evidence="6 7">ATCC 35681</strain>
    </source>
</reference>
<evidence type="ECO:0000313" key="7">
    <source>
        <dbReference type="Proteomes" id="UP000034189"/>
    </source>
</evidence>
<dbReference type="InterPro" id="IPR037171">
    <property type="entry name" value="NagB/RpiA_transferase-like"/>
</dbReference>
<reference evidence="6 7" key="1">
    <citation type="submission" date="2015-03" db="EMBL/GenBank/DDBJ databases">
        <authorList>
            <person name="Abdul Halim M."/>
        </authorList>
    </citation>
    <scope>NUCLEOTIDE SEQUENCE [LARGE SCALE GENOMIC DNA]</scope>
    <source>
        <strain evidence="6 7">ATCC 35681</strain>
    </source>
</reference>
<dbReference type="HOGENOM" id="CLU_054506_1_1_9"/>
<dbReference type="OrthoDB" id="58802at2"/>
<dbReference type="PANTHER" id="PTHR34294">
    <property type="entry name" value="TRANSCRIPTIONAL REGULATOR-RELATED"/>
    <property type="match status" value="1"/>
</dbReference>
<dbReference type="Pfam" id="PF04198">
    <property type="entry name" value="Sugar-bind"/>
    <property type="match status" value="1"/>
</dbReference>
<dbReference type="Gene3D" id="3.40.50.1360">
    <property type="match status" value="1"/>
</dbReference>
<dbReference type="RefSeq" id="WP_025697631.1">
    <property type="nucleotide sequence ID" value="NZ_ASQQ01000530.1"/>
</dbReference>
<evidence type="ECO:0000256" key="2">
    <source>
        <dbReference type="ARBA" id="ARBA00023015"/>
    </source>
</evidence>
<comment type="similarity">
    <text evidence="1">Belongs to the SorC transcriptional regulatory family.</text>
</comment>
<dbReference type="InterPro" id="IPR007324">
    <property type="entry name" value="Sugar-bd_dom_put"/>
</dbReference>
<dbReference type="SUPFAM" id="SSF88659">
    <property type="entry name" value="Sigma3 and sigma4 domains of RNA polymerase sigma factors"/>
    <property type="match status" value="1"/>
</dbReference>
<evidence type="ECO:0000259" key="5">
    <source>
        <dbReference type="Pfam" id="PF04198"/>
    </source>
</evidence>
<dbReference type="PANTHER" id="PTHR34294:SF1">
    <property type="entry name" value="TRANSCRIPTIONAL REGULATOR LSRR"/>
    <property type="match status" value="1"/>
</dbReference>
<dbReference type="AlphaFoldDB" id="A0A0F7CHD7"/>